<evidence type="ECO:0000313" key="7">
    <source>
        <dbReference type="EMBL" id="MSS16620.1"/>
    </source>
</evidence>
<dbReference type="Gene3D" id="3.40.1210.10">
    <property type="entry name" value="Survival protein SurE-like phosphatase/nucleotidase"/>
    <property type="match status" value="1"/>
</dbReference>
<dbReference type="InterPro" id="IPR036523">
    <property type="entry name" value="SurE-like_sf"/>
</dbReference>
<keyword evidence="8" id="KW-1185">Reference proteome</keyword>
<dbReference type="GO" id="GO:0005737">
    <property type="term" value="C:cytoplasm"/>
    <property type="evidence" value="ECO:0007669"/>
    <property type="project" value="UniProtKB-SubCell"/>
</dbReference>
<keyword evidence="3 5" id="KW-0479">Metal-binding</keyword>
<dbReference type="Pfam" id="PF01975">
    <property type="entry name" value="SurE"/>
    <property type="match status" value="1"/>
</dbReference>
<dbReference type="NCBIfam" id="TIGR00087">
    <property type="entry name" value="surE"/>
    <property type="match status" value="1"/>
</dbReference>
<feature type="binding site" evidence="5">
    <location>
        <position position="17"/>
    </location>
    <ligand>
        <name>a divalent metal cation</name>
        <dbReference type="ChEBI" id="CHEBI:60240"/>
    </ligand>
</feature>
<keyword evidence="4 5" id="KW-0378">Hydrolase</keyword>
<evidence type="ECO:0000256" key="5">
    <source>
        <dbReference type="HAMAP-Rule" id="MF_00060"/>
    </source>
</evidence>
<evidence type="ECO:0000256" key="4">
    <source>
        <dbReference type="ARBA" id="ARBA00022801"/>
    </source>
</evidence>
<dbReference type="EC" id="3.1.3.5" evidence="5"/>
<comment type="cofactor">
    <cofactor evidence="5">
        <name>a divalent metal cation</name>
        <dbReference type="ChEBI" id="CHEBI:60240"/>
    </cofactor>
    <text evidence="5">Binds 1 divalent metal cation per subunit.</text>
</comment>
<dbReference type="AlphaFoldDB" id="A0A6L5X8H2"/>
<dbReference type="Proteomes" id="UP000483362">
    <property type="component" value="Unassembled WGS sequence"/>
</dbReference>
<dbReference type="InterPro" id="IPR030048">
    <property type="entry name" value="SurE"/>
</dbReference>
<dbReference type="SUPFAM" id="SSF64167">
    <property type="entry name" value="SurE-like"/>
    <property type="match status" value="1"/>
</dbReference>
<comment type="function">
    <text evidence="5">Nucleotidase that shows phosphatase activity on nucleoside 5'-monophosphates.</text>
</comment>
<dbReference type="PANTHER" id="PTHR30457:SF0">
    <property type="entry name" value="PHOSPHATASE, PUTATIVE (AFU_ORTHOLOGUE AFUA_4G01070)-RELATED"/>
    <property type="match status" value="1"/>
</dbReference>
<evidence type="ECO:0000256" key="1">
    <source>
        <dbReference type="ARBA" id="ARBA00000815"/>
    </source>
</evidence>
<dbReference type="GO" id="GO:0046872">
    <property type="term" value="F:metal ion binding"/>
    <property type="evidence" value="ECO:0007669"/>
    <property type="project" value="UniProtKB-UniRule"/>
</dbReference>
<sequence length="261" mass="28654">MCDIMKEKRPLILVGNDDGYSFNGIHTLIDVAREFGDVVVSAPTEFQSGKGSAITITVPLRATLHVDEPGLKVWLVNGTPADCCKLALDQLLDGRVPDLVLSGINHGANLGVASLNSGTMGVIFEGCVHGIESVAFSYGNYSYDADMSACVPVLRNVIARVLDHGLPRGVCLNVNIPYDKGPLKGYKVTSTCMGRWVHEFERRTDPHGHDYYWMTGEYAPHYTAGEDTDLYNFNRGWVTVTPCHVDQTDHEAMPAIERLLQ</sequence>
<proteinExistence type="inferred from homology"/>
<dbReference type="GO" id="GO:0008253">
    <property type="term" value="F:5'-nucleotidase activity"/>
    <property type="evidence" value="ECO:0007669"/>
    <property type="project" value="UniProtKB-UniRule"/>
</dbReference>
<comment type="caution">
    <text evidence="7">The sequence shown here is derived from an EMBL/GenBank/DDBJ whole genome shotgun (WGS) entry which is preliminary data.</text>
</comment>
<dbReference type="InterPro" id="IPR002828">
    <property type="entry name" value="SurE-like_Pase/nucleotidase"/>
</dbReference>
<feature type="domain" description="Survival protein SurE-like phosphatase/nucleotidase" evidence="6">
    <location>
        <begin position="12"/>
        <end position="196"/>
    </location>
</feature>
<evidence type="ECO:0000259" key="6">
    <source>
        <dbReference type="Pfam" id="PF01975"/>
    </source>
</evidence>
<evidence type="ECO:0000313" key="8">
    <source>
        <dbReference type="Proteomes" id="UP000483362"/>
    </source>
</evidence>
<feature type="binding site" evidence="5">
    <location>
        <position position="18"/>
    </location>
    <ligand>
        <name>a divalent metal cation</name>
        <dbReference type="ChEBI" id="CHEBI:60240"/>
    </ligand>
</feature>
<protein>
    <recommendedName>
        <fullName evidence="5">5'-nucleotidase SurE</fullName>
        <ecNumber evidence="5">3.1.3.5</ecNumber>
    </recommendedName>
    <alternativeName>
        <fullName evidence="5">Nucleoside 5'-monophosphate phosphohydrolase</fullName>
    </alternativeName>
</protein>
<gene>
    <name evidence="5 7" type="primary">surE</name>
    <name evidence="7" type="ORF">FYJ29_02365</name>
</gene>
<comment type="similarity">
    <text evidence="2 5">Belongs to the SurE nucleotidase family.</text>
</comment>
<comment type="catalytic activity">
    <reaction evidence="1 5">
        <text>a ribonucleoside 5'-phosphate + H2O = a ribonucleoside + phosphate</text>
        <dbReference type="Rhea" id="RHEA:12484"/>
        <dbReference type="ChEBI" id="CHEBI:15377"/>
        <dbReference type="ChEBI" id="CHEBI:18254"/>
        <dbReference type="ChEBI" id="CHEBI:43474"/>
        <dbReference type="ChEBI" id="CHEBI:58043"/>
        <dbReference type="EC" id="3.1.3.5"/>
    </reaction>
</comment>
<evidence type="ECO:0000256" key="3">
    <source>
        <dbReference type="ARBA" id="ARBA00022723"/>
    </source>
</evidence>
<feature type="binding site" evidence="5">
    <location>
        <position position="48"/>
    </location>
    <ligand>
        <name>a divalent metal cation</name>
        <dbReference type="ChEBI" id="CHEBI:60240"/>
    </ligand>
</feature>
<evidence type="ECO:0000256" key="2">
    <source>
        <dbReference type="ARBA" id="ARBA00011062"/>
    </source>
</evidence>
<reference evidence="7 8" key="1">
    <citation type="submission" date="2019-08" db="EMBL/GenBank/DDBJ databases">
        <title>In-depth cultivation of the pig gut microbiome towards novel bacterial diversity and tailored functional studies.</title>
        <authorList>
            <person name="Wylensek D."/>
            <person name="Hitch T.C.A."/>
            <person name="Clavel T."/>
        </authorList>
    </citation>
    <scope>NUCLEOTIDE SEQUENCE [LARGE SCALE GENOMIC DNA]</scope>
    <source>
        <strain evidence="7 8">Oil-RF-744-WCA-WT-10</strain>
    </source>
</reference>
<dbReference type="EMBL" id="VULT01000003">
    <property type="protein sequence ID" value="MSS16620.1"/>
    <property type="molecule type" value="Genomic_DNA"/>
</dbReference>
<keyword evidence="5" id="KW-0547">Nucleotide-binding</keyword>
<organism evidence="7 8">
    <name type="scientific">Sodaliphilus pleomorphus</name>
    <dbReference type="NCBI Taxonomy" id="2606626"/>
    <lineage>
        <taxon>Bacteria</taxon>
        <taxon>Pseudomonadati</taxon>
        <taxon>Bacteroidota</taxon>
        <taxon>Bacteroidia</taxon>
        <taxon>Bacteroidales</taxon>
        <taxon>Muribaculaceae</taxon>
        <taxon>Sodaliphilus</taxon>
    </lineage>
</organism>
<dbReference type="HAMAP" id="MF_00060">
    <property type="entry name" value="SurE"/>
    <property type="match status" value="1"/>
</dbReference>
<feature type="binding site" evidence="5">
    <location>
        <position position="105"/>
    </location>
    <ligand>
        <name>a divalent metal cation</name>
        <dbReference type="ChEBI" id="CHEBI:60240"/>
    </ligand>
</feature>
<name>A0A6L5X8H2_9BACT</name>
<dbReference type="GO" id="GO:0000166">
    <property type="term" value="F:nucleotide binding"/>
    <property type="evidence" value="ECO:0007669"/>
    <property type="project" value="UniProtKB-KW"/>
</dbReference>
<accession>A0A6L5X8H2</accession>
<dbReference type="PANTHER" id="PTHR30457">
    <property type="entry name" value="5'-NUCLEOTIDASE SURE"/>
    <property type="match status" value="1"/>
</dbReference>
<keyword evidence="5" id="KW-0963">Cytoplasm</keyword>
<comment type="subcellular location">
    <subcellularLocation>
        <location evidence="5">Cytoplasm</location>
    </subcellularLocation>
</comment>